<dbReference type="CDD" id="cd08022">
    <property type="entry name" value="M28_PSMA_like"/>
    <property type="match status" value="1"/>
</dbReference>
<dbReference type="InterPro" id="IPR003137">
    <property type="entry name" value="PA_domain"/>
</dbReference>
<evidence type="ECO:0000259" key="17">
    <source>
        <dbReference type="Pfam" id="PF02225"/>
    </source>
</evidence>
<evidence type="ECO:0000256" key="1">
    <source>
        <dbReference type="ARBA" id="ARBA00001947"/>
    </source>
</evidence>
<evidence type="ECO:0000256" key="12">
    <source>
        <dbReference type="ARBA" id="ARBA00023136"/>
    </source>
</evidence>
<proteinExistence type="inferred from homology"/>
<evidence type="ECO:0000256" key="9">
    <source>
        <dbReference type="ARBA" id="ARBA00022968"/>
    </source>
</evidence>
<dbReference type="Gene3D" id="3.50.30.30">
    <property type="match status" value="1"/>
</dbReference>
<comment type="catalytic activity">
    <reaction evidence="14">
        <text>Release of an unsubstituted, C-terminal glutamyl residue, typically from Ac-Asp-Glu or folylpoly-gamma-glutamates.</text>
        <dbReference type="EC" id="3.4.17.21"/>
    </reaction>
</comment>
<evidence type="ECO:0000256" key="13">
    <source>
        <dbReference type="ARBA" id="ARBA00023180"/>
    </source>
</evidence>
<evidence type="ECO:0000259" key="19">
    <source>
        <dbReference type="Pfam" id="PF04389"/>
    </source>
</evidence>
<keyword evidence="5" id="KW-0812">Transmembrane</keyword>
<evidence type="ECO:0000256" key="7">
    <source>
        <dbReference type="ARBA" id="ARBA00022801"/>
    </source>
</evidence>
<dbReference type="SUPFAM" id="SSF47672">
    <property type="entry name" value="Transferrin receptor-like dimerisation domain"/>
    <property type="match status" value="1"/>
</dbReference>
<dbReference type="EMBL" id="CM001222">
    <property type="protein sequence ID" value="KEH27221.1"/>
    <property type="molecule type" value="Genomic_DNA"/>
</dbReference>
<dbReference type="InterPro" id="IPR046450">
    <property type="entry name" value="PA_dom_sf"/>
</dbReference>
<gene>
    <name evidence="21" type="primary">25496988</name>
    <name evidence="20" type="ordered locus">MTR_6g088825</name>
</gene>
<dbReference type="FunFam" id="1.20.930.40:FF:000001">
    <property type="entry name" value="N-acetylated-alpha-linked acidic dipeptidase 2"/>
    <property type="match status" value="1"/>
</dbReference>
<comment type="similarity">
    <text evidence="3">Belongs to the peptidase M28 family. M28B subfamily.</text>
</comment>
<evidence type="ECO:0000256" key="4">
    <source>
        <dbReference type="ARBA" id="ARBA00022670"/>
    </source>
</evidence>
<keyword evidence="10" id="KW-1133">Transmembrane helix</keyword>
<evidence type="ECO:0000259" key="18">
    <source>
        <dbReference type="Pfam" id="PF04253"/>
    </source>
</evidence>
<evidence type="ECO:0000256" key="14">
    <source>
        <dbReference type="ARBA" id="ARBA00052003"/>
    </source>
</evidence>
<evidence type="ECO:0000256" key="10">
    <source>
        <dbReference type="ARBA" id="ARBA00022989"/>
    </source>
</evidence>
<dbReference type="PANTHER" id="PTHR10404">
    <property type="entry name" value="N-ACETYLATED-ALPHA-LINKED ACIDIC DIPEPTIDASE"/>
    <property type="match status" value="1"/>
</dbReference>
<dbReference type="SUPFAM" id="SSF53187">
    <property type="entry name" value="Zn-dependent exopeptidases"/>
    <property type="match status" value="1"/>
</dbReference>
<evidence type="ECO:0000256" key="5">
    <source>
        <dbReference type="ARBA" id="ARBA00022692"/>
    </source>
</evidence>
<feature type="coiled-coil region" evidence="16">
    <location>
        <begin position="553"/>
        <end position="602"/>
    </location>
</feature>
<keyword evidence="11" id="KW-0482">Metalloprotease</keyword>
<dbReference type="GO" id="GO:0046872">
    <property type="term" value="F:metal ion binding"/>
    <property type="evidence" value="ECO:0007669"/>
    <property type="project" value="UniProtKB-KW"/>
</dbReference>
<dbReference type="GO" id="GO:0010075">
    <property type="term" value="P:regulation of meristem growth"/>
    <property type="evidence" value="ECO:0007669"/>
    <property type="project" value="UniProtKB-ARBA"/>
</dbReference>
<dbReference type="InterPro" id="IPR007484">
    <property type="entry name" value="Peptidase_M28"/>
</dbReference>
<dbReference type="Gene3D" id="1.20.930.40">
    <property type="entry name" value="Transferrin receptor-like, dimerisation domain"/>
    <property type="match status" value="1"/>
</dbReference>
<name>A0A072UCN4_MEDTR</name>
<dbReference type="SUPFAM" id="SSF52025">
    <property type="entry name" value="PA domain"/>
    <property type="match status" value="1"/>
</dbReference>
<keyword evidence="22" id="KW-1185">Reference proteome</keyword>
<keyword evidence="4" id="KW-0645">Protease</keyword>
<dbReference type="GO" id="GO:0004181">
    <property type="term" value="F:metallocarboxypeptidase activity"/>
    <property type="evidence" value="ECO:0007669"/>
    <property type="project" value="UniProtKB-EC"/>
</dbReference>
<evidence type="ECO:0000256" key="3">
    <source>
        <dbReference type="ARBA" id="ARBA00005634"/>
    </source>
</evidence>
<keyword evidence="12" id="KW-0472">Membrane</keyword>
<reference evidence="21" key="3">
    <citation type="submission" date="2015-04" db="UniProtKB">
        <authorList>
            <consortium name="EnsemblPlants"/>
        </authorList>
    </citation>
    <scope>IDENTIFICATION</scope>
    <source>
        <strain evidence="21">cv. Jemalong A17</strain>
    </source>
</reference>
<keyword evidence="9" id="KW-0735">Signal-anchor</keyword>
<dbReference type="InterPro" id="IPR036757">
    <property type="entry name" value="TFR-like_dimer_dom_sf"/>
</dbReference>
<keyword evidence="6" id="KW-0479">Metal-binding</keyword>
<dbReference type="FunFam" id="3.50.30.30:FF:000008">
    <property type="entry name" value="Glutamate carboxypeptidase 2"/>
    <property type="match status" value="1"/>
</dbReference>
<accession>A0A072UCN4</accession>
<evidence type="ECO:0000313" key="20">
    <source>
        <dbReference type="EMBL" id="KEH27221.1"/>
    </source>
</evidence>
<protein>
    <recommendedName>
        <fullName evidence="15">glutamate carboxypeptidase II</fullName>
        <ecNumber evidence="15">3.4.17.21</ecNumber>
    </recommendedName>
</protein>
<evidence type="ECO:0000256" key="2">
    <source>
        <dbReference type="ARBA" id="ARBA00004648"/>
    </source>
</evidence>
<dbReference type="PANTHER" id="PTHR10404:SF46">
    <property type="entry name" value="VACUOLAR PROTEIN SORTING-ASSOCIATED PROTEIN 70"/>
    <property type="match status" value="1"/>
</dbReference>
<dbReference type="EnsemblPlants" id="KEH27221">
    <property type="protein sequence ID" value="KEH27221"/>
    <property type="gene ID" value="MTR_6g088825"/>
</dbReference>
<dbReference type="Pfam" id="PF04389">
    <property type="entry name" value="Peptidase_M28"/>
    <property type="match status" value="1"/>
</dbReference>
<dbReference type="GO" id="GO:0004180">
    <property type="term" value="F:carboxypeptidase activity"/>
    <property type="evidence" value="ECO:0000318"/>
    <property type="project" value="GO_Central"/>
</dbReference>
<comment type="subcellular location">
    <subcellularLocation>
        <location evidence="2">Endoplasmic reticulum membrane</location>
        <topology evidence="2">Single-pass type II membrane protein</topology>
    </subcellularLocation>
</comment>
<keyword evidence="7" id="KW-0378">Hydrolase</keyword>
<dbReference type="OrthoDB" id="5841748at2759"/>
<dbReference type="AlphaFoldDB" id="A0A072UCN4"/>
<evidence type="ECO:0000256" key="11">
    <source>
        <dbReference type="ARBA" id="ARBA00023049"/>
    </source>
</evidence>
<dbReference type="Proteomes" id="UP000002051">
    <property type="component" value="Chromosome 6"/>
</dbReference>
<evidence type="ECO:0000256" key="8">
    <source>
        <dbReference type="ARBA" id="ARBA00022833"/>
    </source>
</evidence>
<sequence>MIKTSIIITLLAIATSYLLLTPTKKSSYYHSLFISNSLSDNVSVSNNLKVLTHRPHIAGSEANNEAAAYVVSILTSSNIPTHVTSYDVALAYPFSRSLVLTNSSTESSFSFNLRQESYEGDPYADVIDEVVPTFHAYAKSGTAIGYVVYANYGRVEDYLKLKEMGINVSNTVVLAKYGKVYRGDIVKNAYNEGAIGVVIYSDKKDNGGSDEAKWFPNEKWLPPSGVQIGGVYSRVGDPTTPGWASCGECERLSMDEVEKGGDVPLIPSLPVSGEDGEKIIRSIGGPVAEDDWQGSKDAPTYRVGPGPGILNLSYTGQQVIATIQNVIGVIEGAEEPDRFVILGNHRDAWTFGAVDPNSGTAALLEVAQRLGKLQKKGWKPRRTIILCNWDAEEYGIIGSTEWVEENREILASRTVAYLNVDSAVGGPGFRASATPQLEELIIKATQKVKDPDNSSQSIYDSWTDSNSSPQFGRLGGRVSDYAPFLQHVGIPAADIAFGKGYPVYHSQYDDFVWMTKFGDPVFQRHVAAASVWGLVALWLADEEFLPFNYSSYAKELQLSMESLKNEISNEDIINLSPMYKSIKELEKAATKINEQIKEIEASKGWKTWKMDHLKVRELNDRLMMAERAFTDRDGLLGIPWYKHLIYGPSKHNNYGSQSFPGIYDAAKMARSLHSAESWSQVQHEVWRVSRVIKHASLVLSGQLT</sequence>
<reference evidence="20 22" key="2">
    <citation type="journal article" date="2014" name="BMC Genomics">
        <title>An improved genome release (version Mt4.0) for the model legume Medicago truncatula.</title>
        <authorList>
            <person name="Tang H."/>
            <person name="Krishnakumar V."/>
            <person name="Bidwell S."/>
            <person name="Rosen B."/>
            <person name="Chan A."/>
            <person name="Zhou S."/>
            <person name="Gentzbittel L."/>
            <person name="Childs K.L."/>
            <person name="Yandell M."/>
            <person name="Gundlach H."/>
            <person name="Mayer K.F."/>
            <person name="Schwartz D.C."/>
            <person name="Town C.D."/>
        </authorList>
    </citation>
    <scope>GENOME REANNOTATION</scope>
    <source>
        <strain evidence="20">A17</strain>
        <strain evidence="21 22">cv. Jemalong A17</strain>
    </source>
</reference>
<dbReference type="Gene3D" id="3.40.630.10">
    <property type="entry name" value="Zn peptidases"/>
    <property type="match status" value="1"/>
</dbReference>
<reference evidence="20 22" key="1">
    <citation type="journal article" date="2011" name="Nature">
        <title>The Medicago genome provides insight into the evolution of rhizobial symbioses.</title>
        <authorList>
            <person name="Young N.D."/>
            <person name="Debelle F."/>
            <person name="Oldroyd G.E."/>
            <person name="Geurts R."/>
            <person name="Cannon S.B."/>
            <person name="Udvardi M.K."/>
            <person name="Benedito V.A."/>
            <person name="Mayer K.F."/>
            <person name="Gouzy J."/>
            <person name="Schoof H."/>
            <person name="Van de Peer Y."/>
            <person name="Proost S."/>
            <person name="Cook D.R."/>
            <person name="Meyers B.C."/>
            <person name="Spannagl M."/>
            <person name="Cheung F."/>
            <person name="De Mita S."/>
            <person name="Krishnakumar V."/>
            <person name="Gundlach H."/>
            <person name="Zhou S."/>
            <person name="Mudge J."/>
            <person name="Bharti A.K."/>
            <person name="Murray J.D."/>
            <person name="Naoumkina M.A."/>
            <person name="Rosen B."/>
            <person name="Silverstein K.A."/>
            <person name="Tang H."/>
            <person name="Rombauts S."/>
            <person name="Zhao P.X."/>
            <person name="Zhou P."/>
            <person name="Barbe V."/>
            <person name="Bardou P."/>
            <person name="Bechner M."/>
            <person name="Bellec A."/>
            <person name="Berger A."/>
            <person name="Berges H."/>
            <person name="Bidwell S."/>
            <person name="Bisseling T."/>
            <person name="Choisne N."/>
            <person name="Couloux A."/>
            <person name="Denny R."/>
            <person name="Deshpande S."/>
            <person name="Dai X."/>
            <person name="Doyle J.J."/>
            <person name="Dudez A.M."/>
            <person name="Farmer A.D."/>
            <person name="Fouteau S."/>
            <person name="Franken C."/>
            <person name="Gibelin C."/>
            <person name="Gish J."/>
            <person name="Goldstein S."/>
            <person name="Gonzalez A.J."/>
            <person name="Green P.J."/>
            <person name="Hallab A."/>
            <person name="Hartog M."/>
            <person name="Hua A."/>
            <person name="Humphray S.J."/>
            <person name="Jeong D.H."/>
            <person name="Jing Y."/>
            <person name="Jocker A."/>
            <person name="Kenton S.M."/>
            <person name="Kim D.J."/>
            <person name="Klee K."/>
            <person name="Lai H."/>
            <person name="Lang C."/>
            <person name="Lin S."/>
            <person name="Macmil S.L."/>
            <person name="Magdelenat G."/>
            <person name="Matthews L."/>
            <person name="McCorrison J."/>
            <person name="Monaghan E.L."/>
            <person name="Mun J.H."/>
            <person name="Najar F.Z."/>
            <person name="Nicholson C."/>
            <person name="Noirot C."/>
            <person name="O'Bleness M."/>
            <person name="Paule C.R."/>
            <person name="Poulain J."/>
            <person name="Prion F."/>
            <person name="Qin B."/>
            <person name="Qu C."/>
            <person name="Retzel E.F."/>
            <person name="Riddle C."/>
            <person name="Sallet E."/>
            <person name="Samain S."/>
            <person name="Samson N."/>
            <person name="Sanders I."/>
            <person name="Saurat O."/>
            <person name="Scarpelli C."/>
            <person name="Schiex T."/>
            <person name="Segurens B."/>
            <person name="Severin A.J."/>
            <person name="Sherrier D.J."/>
            <person name="Shi R."/>
            <person name="Sims S."/>
            <person name="Singer S.R."/>
            <person name="Sinharoy S."/>
            <person name="Sterck L."/>
            <person name="Viollet A."/>
            <person name="Wang B.B."/>
            <person name="Wang K."/>
            <person name="Wang M."/>
            <person name="Wang X."/>
            <person name="Warfsmann J."/>
            <person name="Weissenbach J."/>
            <person name="White D.D."/>
            <person name="White J.D."/>
            <person name="Wiley G.B."/>
            <person name="Wincker P."/>
            <person name="Xing Y."/>
            <person name="Yang L."/>
            <person name="Yao Z."/>
            <person name="Ying F."/>
            <person name="Zhai J."/>
            <person name="Zhou L."/>
            <person name="Zuber A."/>
            <person name="Denarie J."/>
            <person name="Dixon R.A."/>
            <person name="May G.D."/>
            <person name="Schwartz D.C."/>
            <person name="Rogers J."/>
            <person name="Quetier F."/>
            <person name="Town C.D."/>
            <person name="Roe B.A."/>
        </authorList>
    </citation>
    <scope>NUCLEOTIDE SEQUENCE [LARGE SCALE GENOMIC DNA]</scope>
    <source>
        <strain evidence="20">A17</strain>
        <strain evidence="21 22">cv. Jemalong A17</strain>
    </source>
</reference>
<dbReference type="ExpressionAtlas" id="A0A072UCN4">
    <property type="expression patterns" value="differential"/>
</dbReference>
<feature type="domain" description="Transferrin receptor-like dimerisation" evidence="18">
    <location>
        <begin position="573"/>
        <end position="699"/>
    </location>
</feature>
<dbReference type="CDD" id="cd02121">
    <property type="entry name" value="PA_GCPII_like"/>
    <property type="match status" value="1"/>
</dbReference>
<dbReference type="InterPro" id="IPR007365">
    <property type="entry name" value="TFR-like_dimer_dom"/>
</dbReference>
<dbReference type="GO" id="GO:0006508">
    <property type="term" value="P:proteolysis"/>
    <property type="evidence" value="ECO:0007669"/>
    <property type="project" value="UniProtKB-KW"/>
</dbReference>
<evidence type="ECO:0000313" key="21">
    <source>
        <dbReference type="EnsemblPlants" id="KEH27221"/>
    </source>
</evidence>
<keyword evidence="13" id="KW-0325">Glycoprotein</keyword>
<evidence type="ECO:0000256" key="15">
    <source>
        <dbReference type="ARBA" id="ARBA00066561"/>
    </source>
</evidence>
<comment type="cofactor">
    <cofactor evidence="1">
        <name>Zn(2+)</name>
        <dbReference type="ChEBI" id="CHEBI:29105"/>
    </cofactor>
</comment>
<evidence type="ECO:0000256" key="6">
    <source>
        <dbReference type="ARBA" id="ARBA00022723"/>
    </source>
</evidence>
<keyword evidence="8" id="KW-0862">Zinc</keyword>
<dbReference type="Pfam" id="PF04253">
    <property type="entry name" value="TFR_dimer"/>
    <property type="match status" value="1"/>
</dbReference>
<keyword evidence="16" id="KW-0175">Coiled coil</keyword>
<dbReference type="STRING" id="3880.A0A072UCN4"/>
<feature type="domain" description="Peptidase M28" evidence="19">
    <location>
        <begin position="325"/>
        <end position="511"/>
    </location>
</feature>
<dbReference type="Pfam" id="PF02225">
    <property type="entry name" value="PA"/>
    <property type="match status" value="1"/>
</dbReference>
<evidence type="ECO:0000313" key="22">
    <source>
        <dbReference type="Proteomes" id="UP000002051"/>
    </source>
</evidence>
<organism evidence="20 22">
    <name type="scientific">Medicago truncatula</name>
    <name type="common">Barrel medic</name>
    <name type="synonym">Medicago tribuloides</name>
    <dbReference type="NCBI Taxonomy" id="3880"/>
    <lineage>
        <taxon>Eukaryota</taxon>
        <taxon>Viridiplantae</taxon>
        <taxon>Streptophyta</taxon>
        <taxon>Embryophyta</taxon>
        <taxon>Tracheophyta</taxon>
        <taxon>Spermatophyta</taxon>
        <taxon>Magnoliopsida</taxon>
        <taxon>eudicotyledons</taxon>
        <taxon>Gunneridae</taxon>
        <taxon>Pentapetalae</taxon>
        <taxon>rosids</taxon>
        <taxon>fabids</taxon>
        <taxon>Fabales</taxon>
        <taxon>Fabaceae</taxon>
        <taxon>Papilionoideae</taxon>
        <taxon>50 kb inversion clade</taxon>
        <taxon>NPAAA clade</taxon>
        <taxon>Hologalegina</taxon>
        <taxon>IRL clade</taxon>
        <taxon>Trifolieae</taxon>
        <taxon>Medicago</taxon>
    </lineage>
</organism>
<dbReference type="InterPro" id="IPR039373">
    <property type="entry name" value="Peptidase_M28B"/>
</dbReference>
<dbReference type="KEGG" id="mtr:25496988"/>
<feature type="domain" description="PA" evidence="17">
    <location>
        <begin position="146"/>
        <end position="226"/>
    </location>
</feature>
<dbReference type="GO" id="GO:0005789">
    <property type="term" value="C:endoplasmic reticulum membrane"/>
    <property type="evidence" value="ECO:0007669"/>
    <property type="project" value="UniProtKB-SubCell"/>
</dbReference>
<evidence type="ECO:0000256" key="16">
    <source>
        <dbReference type="SAM" id="Coils"/>
    </source>
</evidence>
<dbReference type="EC" id="3.4.17.21" evidence="15"/>
<dbReference type="FunFam" id="3.40.630.10:FF:000164">
    <property type="entry name" value="Os01g0740650 protein"/>
    <property type="match status" value="1"/>
</dbReference>